<dbReference type="SUPFAM" id="SSF53590">
    <property type="entry name" value="Nucleoside hydrolase"/>
    <property type="match status" value="1"/>
</dbReference>
<dbReference type="GO" id="GO:0006152">
    <property type="term" value="P:purine nucleoside catabolic process"/>
    <property type="evidence" value="ECO:0007669"/>
    <property type="project" value="TreeGrafter"/>
</dbReference>
<dbReference type="Pfam" id="PF01156">
    <property type="entry name" value="IU_nuc_hydro"/>
    <property type="match status" value="1"/>
</dbReference>
<accession>A0A174DX13</accession>
<dbReference type="RefSeq" id="WP_055058334.1">
    <property type="nucleotide sequence ID" value="NZ_CYZP01000022.1"/>
</dbReference>
<feature type="domain" description="Inosine/uridine-preferring nucleoside hydrolase" evidence="3">
    <location>
        <begin position="6"/>
        <end position="303"/>
    </location>
</feature>
<keyword evidence="2 4" id="KW-0326">Glycosidase</keyword>
<evidence type="ECO:0000256" key="2">
    <source>
        <dbReference type="ARBA" id="ARBA00023295"/>
    </source>
</evidence>
<dbReference type="InterPro" id="IPR023186">
    <property type="entry name" value="IUNH"/>
</dbReference>
<dbReference type="EC" id="3.2.-.-" evidence="4"/>
<keyword evidence="1 4" id="KW-0378">Hydrolase</keyword>
<evidence type="ECO:0000313" key="5">
    <source>
        <dbReference type="Proteomes" id="UP000095645"/>
    </source>
</evidence>
<name>A0A174DX13_9FIRM</name>
<dbReference type="Proteomes" id="UP000095645">
    <property type="component" value="Unassembled WGS sequence"/>
</dbReference>
<proteinExistence type="predicted"/>
<evidence type="ECO:0000256" key="1">
    <source>
        <dbReference type="ARBA" id="ARBA00022801"/>
    </source>
</evidence>
<reference evidence="4 5" key="1">
    <citation type="submission" date="2015-09" db="EMBL/GenBank/DDBJ databases">
        <authorList>
            <consortium name="Pathogen Informatics"/>
        </authorList>
    </citation>
    <scope>NUCLEOTIDE SEQUENCE [LARGE SCALE GENOMIC DNA]</scope>
    <source>
        <strain evidence="4 5">2789STDY5834861</strain>
    </source>
</reference>
<dbReference type="AlphaFoldDB" id="A0A174DX13"/>
<evidence type="ECO:0000313" key="4">
    <source>
        <dbReference type="EMBL" id="CUO30101.1"/>
    </source>
</evidence>
<dbReference type="GO" id="GO:0005829">
    <property type="term" value="C:cytosol"/>
    <property type="evidence" value="ECO:0007669"/>
    <property type="project" value="TreeGrafter"/>
</dbReference>
<dbReference type="GO" id="GO:0008477">
    <property type="term" value="F:purine nucleosidase activity"/>
    <property type="evidence" value="ECO:0007669"/>
    <property type="project" value="TreeGrafter"/>
</dbReference>
<gene>
    <name evidence="4" type="primary">rihA_1</name>
    <name evidence="4" type="ORF">ERS852476_02445</name>
</gene>
<dbReference type="InterPro" id="IPR036452">
    <property type="entry name" value="Ribo_hydro-like"/>
</dbReference>
<dbReference type="Gene3D" id="3.90.245.10">
    <property type="entry name" value="Ribonucleoside hydrolase-like"/>
    <property type="match status" value="1"/>
</dbReference>
<dbReference type="InterPro" id="IPR001910">
    <property type="entry name" value="Inosine/uridine_hydrolase_dom"/>
</dbReference>
<dbReference type="PANTHER" id="PTHR12304">
    <property type="entry name" value="INOSINE-URIDINE PREFERRING NUCLEOSIDE HYDROLASE"/>
    <property type="match status" value="1"/>
</dbReference>
<evidence type="ECO:0000259" key="3">
    <source>
        <dbReference type="Pfam" id="PF01156"/>
    </source>
</evidence>
<dbReference type="EMBL" id="CYZP01000022">
    <property type="protein sequence ID" value="CUO30101.1"/>
    <property type="molecule type" value="Genomic_DNA"/>
</dbReference>
<dbReference type="PANTHER" id="PTHR12304:SF4">
    <property type="entry name" value="URIDINE NUCLEOSIDASE"/>
    <property type="match status" value="1"/>
</dbReference>
<protein>
    <submittedName>
        <fullName evidence="4">Pyrimidine-specific ribonucleoside hydrolase rihA</fullName>
        <ecNumber evidence="4">3.2.-.-</ecNumber>
    </submittedName>
</protein>
<organism evidence="4 5">
    <name type="scientific">Blautia obeum</name>
    <dbReference type="NCBI Taxonomy" id="40520"/>
    <lineage>
        <taxon>Bacteria</taxon>
        <taxon>Bacillati</taxon>
        <taxon>Bacillota</taxon>
        <taxon>Clostridia</taxon>
        <taxon>Lachnospirales</taxon>
        <taxon>Lachnospiraceae</taxon>
        <taxon>Blautia</taxon>
    </lineage>
</organism>
<sequence>MKKRKVIIDCDPGIDDSLAIMLALKSPEIEVIGITIVCGNSPVEMGFGNAKKILKQMNRLDVPVYIGESTPLRRDYVNALDTHGEDGLGESFLPEVTGYQQQISAVDFLADVLKKEKVSIIELAPMTNLARLIQKDKEAFSCIEEIVSMGGSFKSHGNCSPVAEYNYWCDPDGASLVYETLHQNGQKIHMVGLDVTRKIVLTPDLLEYMCRLNKETGEFVKKITKFYFDFHWEWEHIIGCVINDPLAVAYFINPELCKGFDSYVQIETEGISLGQSVVDSMNFYRKASNARVLTEVDVYGFFQMFLSRILDQKPEELDILQDLIRGDLK</sequence>